<accession>A0AAW2ASX6</accession>
<feature type="compositionally biased region" description="Low complexity" evidence="1">
    <location>
        <begin position="60"/>
        <end position="69"/>
    </location>
</feature>
<name>A0AAW2ASX6_CULAL</name>
<sequence length="109" mass="11437">MSSVLEDKYSAPATQELLAKSSFLDPRYRGNGGDGLEETKDALRGEIVSADEGNGGGVSGASEAAAAGDDSGEVCAPPLPRREILEISLINRGLKSLPLYRSERALTRS</sequence>
<evidence type="ECO:0000313" key="2">
    <source>
        <dbReference type="EMBL" id="KAK9976587.1"/>
    </source>
</evidence>
<comment type="caution">
    <text evidence="2">The sequence shown here is derived from an EMBL/GenBank/DDBJ whole genome shotgun (WGS) entry which is preliminary data.</text>
</comment>
<evidence type="ECO:0000313" key="3">
    <source>
        <dbReference type="Proteomes" id="UP001479290"/>
    </source>
</evidence>
<reference evidence="2 3" key="1">
    <citation type="submission" date="2024-05" db="EMBL/GenBank/DDBJ databases">
        <title>A high-quality chromosomal-level genome assembly of Topmouth culter (Culter alburnus).</title>
        <authorList>
            <person name="Zhao H."/>
        </authorList>
    </citation>
    <scope>NUCLEOTIDE SEQUENCE [LARGE SCALE GENOMIC DNA]</scope>
    <source>
        <strain evidence="2">CATC2023</strain>
        <tissue evidence="2">Muscle</tissue>
    </source>
</reference>
<dbReference type="EMBL" id="JAWDJR010000004">
    <property type="protein sequence ID" value="KAK9976587.1"/>
    <property type="molecule type" value="Genomic_DNA"/>
</dbReference>
<dbReference type="AlphaFoldDB" id="A0AAW2ASX6"/>
<evidence type="ECO:0000256" key="1">
    <source>
        <dbReference type="SAM" id="MobiDB-lite"/>
    </source>
</evidence>
<dbReference type="Proteomes" id="UP001479290">
    <property type="component" value="Unassembled WGS sequence"/>
</dbReference>
<gene>
    <name evidence="2" type="ORF">ABG768_021792</name>
</gene>
<proteinExistence type="predicted"/>
<keyword evidence="3" id="KW-1185">Reference proteome</keyword>
<organism evidence="2 3">
    <name type="scientific">Culter alburnus</name>
    <name type="common">Topmouth culter</name>
    <dbReference type="NCBI Taxonomy" id="194366"/>
    <lineage>
        <taxon>Eukaryota</taxon>
        <taxon>Metazoa</taxon>
        <taxon>Chordata</taxon>
        <taxon>Craniata</taxon>
        <taxon>Vertebrata</taxon>
        <taxon>Euteleostomi</taxon>
        <taxon>Actinopterygii</taxon>
        <taxon>Neopterygii</taxon>
        <taxon>Teleostei</taxon>
        <taxon>Ostariophysi</taxon>
        <taxon>Cypriniformes</taxon>
        <taxon>Xenocyprididae</taxon>
        <taxon>Xenocypridinae</taxon>
        <taxon>Culter</taxon>
    </lineage>
</organism>
<feature type="region of interest" description="Disordered" evidence="1">
    <location>
        <begin position="49"/>
        <end position="74"/>
    </location>
</feature>
<protein>
    <submittedName>
        <fullName evidence="2">Uncharacterized protein</fullName>
    </submittedName>
</protein>